<evidence type="ECO:0000313" key="1">
    <source>
        <dbReference type="EMBL" id="PIP64280.1"/>
    </source>
</evidence>
<protein>
    <submittedName>
        <fullName evidence="1">Uncharacterized protein</fullName>
    </submittedName>
</protein>
<sequence>MTSEVILKESSSINETLQRNSERVHALVAQVDPTFLLFQLRGKRIDFDTMINQFQLPLISQQAARATEIAAIRNESARLLYTPEMVSPVEFLDFVLHRLEVGDFTGNSSFDKQRDPGLPFNVLGQIIRHITAALEEDIVNPTQAQAILTKVNNQWGNFIADWQAELAFGVDPIILANFQQRIDVESERLRTQIANLEKGNNFESVLDNIKGQFEQTILIAKADHETDDTSRQRYIASERAYHQITAEETKSALERLSTACQKDIPSTKPNARVQPEKLYKVLTDYSATHFHMKSGSPPQYIQDPMRTNNQYFAYTSTEGQHPTTTITADFNDPDLSLEPILLHEQRHQDYAIRIHADLQAGRISQEFAGLQLYFHPPSQEGLAICLEDYLTEFGDEIGEPNLSNYNRKRFLLARSQADYDINIACMPVDDVAAKLRQSRPGEKPMEEVFVAMIINGVVNQPCYYLHNYVVAPDRIRTFATSVCGENKQGEKALYRDILQLGQPSIQAIYRLQEKDYRRYTPYQDVDFSPYFKKDTVLCAPVRKVMDDVWELMISVFPTQAVVLQIINSQSITPPIHGERWFEDISPKAKKGYTQQAQALLQRSTNLLTQGRDQLCFPDIQALEKACRYCQSLILVQTGDLTLPPGFLIYDAFAPLMSPLAYFRYWGWLDPAQRKTLLQAMPFHIAHTIRYLHEFQPQRAEQFIAELYSMEESARHASAEFGVSNPLEQLNVMDVFRHPQNFDTTQQQIHDNARMAVAIGGHNVNNIYRAADNALKNTPHDCLSWLSNEPVDLSLIPLYERAIDTALQEVNISLPARTIQVSRQTTGITGSTAETDYVLFKTDLPQPQRTTYHQARDSLIEAEIVTMGVTGLRSYIHSPYFINDWIKRKLARAQQAYKSKPAMINSLKELLPISPKQIRKLILITIKLIENIPNAEFPLKIPRQINRIMQITHLLYPRILNTMTDDELRAWYRSARKIRLEKEVHQKTTGSSVFDHLDLVLQAHEKGHLVYTAGCKSLTNNKAHPAATMIVTPETEGWMDAFAIALVNRIIANSDSQGIINPQFEKQRIQALKLIRAAQAKIDIWLNIDNITPEQIIFRLSEELQLDFSTTVSTFLPMIVRARNNPTMLSAGYFMGGILWESVLTVAHNRGYSDDLAVLLTLRTYEPQFIINHPQVIDQEMQKLIT</sequence>
<dbReference type="Proteomes" id="UP000230802">
    <property type="component" value="Unassembled WGS sequence"/>
</dbReference>
<name>A0A2H0C4J5_9BACT</name>
<comment type="caution">
    <text evidence="1">The sequence shown here is derived from an EMBL/GenBank/DDBJ whole genome shotgun (WGS) entry which is preliminary data.</text>
</comment>
<accession>A0A2H0C4J5</accession>
<dbReference type="EMBL" id="PCTD01000152">
    <property type="protein sequence ID" value="PIP64280.1"/>
    <property type="molecule type" value="Genomic_DNA"/>
</dbReference>
<dbReference type="AlphaFoldDB" id="A0A2H0C4J5"/>
<organism evidence="1 2">
    <name type="scientific">Candidatus Roizmanbacteria bacterium CG22_combo_CG10-13_8_21_14_all_33_16</name>
    <dbReference type="NCBI Taxonomy" id="1974859"/>
    <lineage>
        <taxon>Bacteria</taxon>
        <taxon>Candidatus Roizmaniibacteriota</taxon>
    </lineage>
</organism>
<evidence type="ECO:0000313" key="2">
    <source>
        <dbReference type="Proteomes" id="UP000230802"/>
    </source>
</evidence>
<gene>
    <name evidence="1" type="ORF">COW96_03405</name>
</gene>
<reference evidence="1 2" key="1">
    <citation type="submission" date="2017-09" db="EMBL/GenBank/DDBJ databases">
        <title>Depth-based differentiation of microbial function through sediment-hosted aquifers and enrichment of novel symbionts in the deep terrestrial subsurface.</title>
        <authorList>
            <person name="Probst A.J."/>
            <person name="Ladd B."/>
            <person name="Jarett J.K."/>
            <person name="Geller-Mcgrath D.E."/>
            <person name="Sieber C.M."/>
            <person name="Emerson J.B."/>
            <person name="Anantharaman K."/>
            <person name="Thomas B.C."/>
            <person name="Malmstrom R."/>
            <person name="Stieglmeier M."/>
            <person name="Klingl A."/>
            <person name="Woyke T."/>
            <person name="Ryan C.M."/>
            <person name="Banfield J.F."/>
        </authorList>
    </citation>
    <scope>NUCLEOTIDE SEQUENCE [LARGE SCALE GENOMIC DNA]</scope>
    <source>
        <strain evidence="1">CG22_combo_CG10-13_8_21_14_all_33_16</strain>
    </source>
</reference>
<proteinExistence type="predicted"/>